<gene>
    <name evidence="1" type="ORF">J1N35_005306</name>
</gene>
<accession>A0A9D3WDZ3</accession>
<dbReference type="AlphaFoldDB" id="A0A9D3WDZ3"/>
<organism evidence="1 2">
    <name type="scientific">Gossypium stocksii</name>
    <dbReference type="NCBI Taxonomy" id="47602"/>
    <lineage>
        <taxon>Eukaryota</taxon>
        <taxon>Viridiplantae</taxon>
        <taxon>Streptophyta</taxon>
        <taxon>Embryophyta</taxon>
        <taxon>Tracheophyta</taxon>
        <taxon>Spermatophyta</taxon>
        <taxon>Magnoliopsida</taxon>
        <taxon>eudicotyledons</taxon>
        <taxon>Gunneridae</taxon>
        <taxon>Pentapetalae</taxon>
        <taxon>rosids</taxon>
        <taxon>malvids</taxon>
        <taxon>Malvales</taxon>
        <taxon>Malvaceae</taxon>
        <taxon>Malvoideae</taxon>
        <taxon>Gossypium</taxon>
    </lineage>
</organism>
<name>A0A9D3WDZ3_9ROSI</name>
<feature type="non-terminal residue" evidence="1">
    <location>
        <position position="1"/>
    </location>
</feature>
<proteinExistence type="predicted"/>
<comment type="caution">
    <text evidence="1">The sequence shown here is derived from an EMBL/GenBank/DDBJ whole genome shotgun (WGS) entry which is preliminary data.</text>
</comment>
<dbReference type="OrthoDB" id="1739418at2759"/>
<reference evidence="1 2" key="1">
    <citation type="journal article" date="2021" name="Plant Biotechnol. J.">
        <title>Multi-omics assisted identification of the key and species-specific regulatory components of drought-tolerant mechanisms in Gossypium stocksii.</title>
        <authorList>
            <person name="Yu D."/>
            <person name="Ke L."/>
            <person name="Zhang D."/>
            <person name="Wu Y."/>
            <person name="Sun Y."/>
            <person name="Mei J."/>
            <person name="Sun J."/>
            <person name="Sun Y."/>
        </authorList>
    </citation>
    <scope>NUCLEOTIDE SEQUENCE [LARGE SCALE GENOMIC DNA]</scope>
    <source>
        <strain evidence="2">cv. E1</strain>
        <tissue evidence="1">Leaf</tissue>
    </source>
</reference>
<evidence type="ECO:0000313" key="2">
    <source>
        <dbReference type="Proteomes" id="UP000828251"/>
    </source>
</evidence>
<keyword evidence="2" id="KW-1185">Reference proteome</keyword>
<sequence>GFSETRSLCSRSFSLRIGDGSYVSTEAVGEEVSLPQCESCLDCKMTKRSFNAKGIRANQPLELELSRVVEQSLSLILEKVVERPANDQQHKGIHLSGRVSKKPDFFIYDGSIYNTKANHEDDDSLTYEGIM</sequence>
<evidence type="ECO:0000313" key="1">
    <source>
        <dbReference type="EMBL" id="KAH1122146.1"/>
    </source>
</evidence>
<dbReference type="EMBL" id="JAIQCV010000002">
    <property type="protein sequence ID" value="KAH1122146.1"/>
    <property type="molecule type" value="Genomic_DNA"/>
</dbReference>
<dbReference type="Proteomes" id="UP000828251">
    <property type="component" value="Unassembled WGS sequence"/>
</dbReference>
<protein>
    <submittedName>
        <fullName evidence="1">Uncharacterized protein</fullName>
    </submittedName>
</protein>